<keyword evidence="6 7" id="KW-0472">Membrane</keyword>
<gene>
    <name evidence="8" type="ORF">LCGC14_0585760</name>
</gene>
<accession>A0A0F9RYS5</accession>
<sequence length="149" mass="17419">MMQKSVMSQLQTGRLYGKKWPMRKELAPLFLEFRVIRATELAITVMPILAMLTLFFQLNYLGSDFLPQAIASALFFISLPLQGLFWLGKRAQTPLEPAMQKWYNELYTKMAANGYQAQLSENKPRYMELANLLKDMFEKMDRAFTKEQF</sequence>
<evidence type="ECO:0000256" key="1">
    <source>
        <dbReference type="ARBA" id="ARBA00004429"/>
    </source>
</evidence>
<keyword evidence="4 7" id="KW-0812">Transmembrane</keyword>
<reference evidence="8" key="1">
    <citation type="journal article" date="2015" name="Nature">
        <title>Complex archaea that bridge the gap between prokaryotes and eukaryotes.</title>
        <authorList>
            <person name="Spang A."/>
            <person name="Saw J.H."/>
            <person name="Jorgensen S.L."/>
            <person name="Zaremba-Niedzwiedzka K."/>
            <person name="Martijn J."/>
            <person name="Lind A.E."/>
            <person name="van Eijk R."/>
            <person name="Schleper C."/>
            <person name="Guy L."/>
            <person name="Ettema T.J."/>
        </authorList>
    </citation>
    <scope>NUCLEOTIDE SEQUENCE</scope>
</reference>
<feature type="transmembrane region" description="Helical" evidence="7">
    <location>
        <begin position="66"/>
        <end position="87"/>
    </location>
</feature>
<evidence type="ECO:0000256" key="6">
    <source>
        <dbReference type="ARBA" id="ARBA00023136"/>
    </source>
</evidence>
<dbReference type="EMBL" id="LAZR01000900">
    <property type="protein sequence ID" value="KKN55097.1"/>
    <property type="molecule type" value="Genomic_DNA"/>
</dbReference>
<dbReference type="NCBIfam" id="NF002493">
    <property type="entry name" value="PRK01816.1"/>
    <property type="match status" value="1"/>
</dbReference>
<organism evidence="8">
    <name type="scientific">marine sediment metagenome</name>
    <dbReference type="NCBI Taxonomy" id="412755"/>
    <lineage>
        <taxon>unclassified sequences</taxon>
        <taxon>metagenomes</taxon>
        <taxon>ecological metagenomes</taxon>
    </lineage>
</organism>
<evidence type="ECO:0000256" key="5">
    <source>
        <dbReference type="ARBA" id="ARBA00022989"/>
    </source>
</evidence>
<evidence type="ECO:0000256" key="2">
    <source>
        <dbReference type="ARBA" id="ARBA00022475"/>
    </source>
</evidence>
<feature type="transmembrane region" description="Helical" evidence="7">
    <location>
        <begin position="41"/>
        <end position="60"/>
    </location>
</feature>
<evidence type="ECO:0000256" key="4">
    <source>
        <dbReference type="ARBA" id="ARBA00022692"/>
    </source>
</evidence>
<keyword evidence="3" id="KW-0997">Cell inner membrane</keyword>
<keyword evidence="5 7" id="KW-1133">Transmembrane helix</keyword>
<comment type="caution">
    <text evidence="8">The sequence shown here is derived from an EMBL/GenBank/DDBJ whole genome shotgun (WGS) entry which is preliminary data.</text>
</comment>
<protein>
    <submittedName>
        <fullName evidence="8">Uncharacterized protein</fullName>
    </submittedName>
</protein>
<dbReference type="InterPro" id="IPR007334">
    <property type="entry name" value="UPF0208"/>
</dbReference>
<evidence type="ECO:0000256" key="7">
    <source>
        <dbReference type="SAM" id="Phobius"/>
    </source>
</evidence>
<evidence type="ECO:0000313" key="8">
    <source>
        <dbReference type="EMBL" id="KKN55097.1"/>
    </source>
</evidence>
<proteinExistence type="predicted"/>
<comment type="subcellular location">
    <subcellularLocation>
        <location evidence="1">Cell inner membrane</location>
        <topology evidence="1">Multi-pass membrane protein</topology>
    </subcellularLocation>
</comment>
<evidence type="ECO:0000256" key="3">
    <source>
        <dbReference type="ARBA" id="ARBA00022519"/>
    </source>
</evidence>
<keyword evidence="2" id="KW-1003">Cell membrane</keyword>
<name>A0A0F9RYS5_9ZZZZ</name>
<dbReference type="Pfam" id="PF04217">
    <property type="entry name" value="DUF412"/>
    <property type="match status" value="1"/>
</dbReference>
<dbReference type="GO" id="GO:0005886">
    <property type="term" value="C:plasma membrane"/>
    <property type="evidence" value="ECO:0007669"/>
    <property type="project" value="UniProtKB-SubCell"/>
</dbReference>
<dbReference type="AlphaFoldDB" id="A0A0F9RYS5"/>